<organism evidence="17 18">
    <name type="scientific">Parthenolecanium corni</name>
    <dbReference type="NCBI Taxonomy" id="536013"/>
    <lineage>
        <taxon>Eukaryota</taxon>
        <taxon>Metazoa</taxon>
        <taxon>Ecdysozoa</taxon>
        <taxon>Arthropoda</taxon>
        <taxon>Hexapoda</taxon>
        <taxon>Insecta</taxon>
        <taxon>Pterygota</taxon>
        <taxon>Neoptera</taxon>
        <taxon>Paraneoptera</taxon>
        <taxon>Hemiptera</taxon>
        <taxon>Sternorrhyncha</taxon>
        <taxon>Coccoidea</taxon>
        <taxon>Coccidae</taxon>
        <taxon>Parthenolecanium</taxon>
    </lineage>
</organism>
<name>A0AAN9TS99_9HEMI</name>
<dbReference type="SUPFAM" id="SSF50729">
    <property type="entry name" value="PH domain-like"/>
    <property type="match status" value="1"/>
</dbReference>
<dbReference type="GO" id="GO:0051693">
    <property type="term" value="P:actin filament capping"/>
    <property type="evidence" value="ECO:0007669"/>
    <property type="project" value="UniProtKB-UniRule"/>
</dbReference>
<dbReference type="GO" id="GO:0008017">
    <property type="term" value="F:microtubule binding"/>
    <property type="evidence" value="ECO:0007669"/>
    <property type="project" value="UniProtKB-ARBA"/>
</dbReference>
<dbReference type="GO" id="GO:0031594">
    <property type="term" value="C:neuromuscular junction"/>
    <property type="evidence" value="ECO:0007669"/>
    <property type="project" value="UniProtKB-ARBA"/>
</dbReference>
<dbReference type="PROSITE" id="PS00020">
    <property type="entry name" value="ACTININ_2"/>
    <property type="match status" value="1"/>
</dbReference>
<dbReference type="GO" id="GO:0005829">
    <property type="term" value="C:cytosol"/>
    <property type="evidence" value="ECO:0007669"/>
    <property type="project" value="UniProtKB-ARBA"/>
</dbReference>
<dbReference type="Proteomes" id="UP001367676">
    <property type="component" value="Unassembled WGS sequence"/>
</dbReference>
<evidence type="ECO:0000256" key="13">
    <source>
        <dbReference type="SAM" id="Coils"/>
    </source>
</evidence>
<feature type="region of interest" description="Disordered" evidence="14">
    <location>
        <begin position="2353"/>
        <end position="2382"/>
    </location>
</feature>
<evidence type="ECO:0000313" key="17">
    <source>
        <dbReference type="EMBL" id="KAK7603193.1"/>
    </source>
</evidence>
<comment type="function">
    <text evidence="11">Probably plays an important role in neuronal membrane skeleton.</text>
</comment>
<dbReference type="InterPro" id="IPR016343">
    <property type="entry name" value="Spectrin_bsu"/>
</dbReference>
<evidence type="ECO:0000259" key="15">
    <source>
        <dbReference type="PROSITE" id="PS50003"/>
    </source>
</evidence>
<evidence type="ECO:0000256" key="9">
    <source>
        <dbReference type="ARBA" id="ARBA00023203"/>
    </source>
</evidence>
<dbReference type="SMART" id="SM00150">
    <property type="entry name" value="SPEC"/>
    <property type="match status" value="17"/>
</dbReference>
<feature type="compositionally biased region" description="Basic residues" evidence="14">
    <location>
        <begin position="2184"/>
        <end position="2201"/>
    </location>
</feature>
<dbReference type="InterPro" id="IPR018159">
    <property type="entry name" value="Spectrin/alpha-actinin"/>
</dbReference>
<dbReference type="FunFam" id="1.20.58.60:FF:000049">
    <property type="entry name" value="Spectrin beta chain"/>
    <property type="match status" value="1"/>
</dbReference>
<dbReference type="FunFam" id="1.10.418.10:FF:000004">
    <property type="entry name" value="Spectrin beta chain"/>
    <property type="match status" value="1"/>
</dbReference>
<dbReference type="Pfam" id="PF15410">
    <property type="entry name" value="PH_9"/>
    <property type="match status" value="1"/>
</dbReference>
<dbReference type="InterPro" id="IPR036872">
    <property type="entry name" value="CH_dom_sf"/>
</dbReference>
<dbReference type="CDD" id="cd10571">
    <property type="entry name" value="PH_beta_spectrin"/>
    <property type="match status" value="1"/>
</dbReference>
<dbReference type="PROSITE" id="PS50021">
    <property type="entry name" value="CH"/>
    <property type="match status" value="2"/>
</dbReference>
<feature type="coiled-coil region" evidence="13">
    <location>
        <begin position="776"/>
        <end position="810"/>
    </location>
</feature>
<gene>
    <name evidence="17" type="ORF">V9T40_003192</name>
</gene>
<dbReference type="InterPro" id="IPR001849">
    <property type="entry name" value="PH_domain"/>
</dbReference>
<dbReference type="FunFam" id="1.20.58.60:FF:000033">
    <property type="entry name" value="Spectrin beta chain"/>
    <property type="match status" value="1"/>
</dbReference>
<feature type="domain" description="PH" evidence="15">
    <location>
        <begin position="2233"/>
        <end position="2347"/>
    </location>
</feature>
<dbReference type="SMART" id="SM00033">
    <property type="entry name" value="CH"/>
    <property type="match status" value="2"/>
</dbReference>
<feature type="compositionally biased region" description="Basic and acidic residues" evidence="14">
    <location>
        <begin position="2130"/>
        <end position="2141"/>
    </location>
</feature>
<keyword evidence="5 12" id="KW-0963">Cytoplasm</keyword>
<dbReference type="Pfam" id="PF00435">
    <property type="entry name" value="Spectrin"/>
    <property type="match status" value="17"/>
</dbReference>
<evidence type="ECO:0000256" key="12">
    <source>
        <dbReference type="PIRNR" id="PIRNR002297"/>
    </source>
</evidence>
<evidence type="ECO:0000256" key="10">
    <source>
        <dbReference type="ARBA" id="ARBA00023212"/>
    </source>
</evidence>
<keyword evidence="4 12" id="KW-0117">Actin capping</keyword>
<dbReference type="GO" id="GO:0016199">
    <property type="term" value="P:axon midline choice point recognition"/>
    <property type="evidence" value="ECO:0007669"/>
    <property type="project" value="UniProtKB-ARBA"/>
</dbReference>
<feature type="domain" description="Calponin-homology (CH)" evidence="16">
    <location>
        <begin position="48"/>
        <end position="152"/>
    </location>
</feature>
<dbReference type="FunFam" id="1.20.58.60:FF:000028">
    <property type="entry name" value="Spectrin beta chain"/>
    <property type="match status" value="1"/>
</dbReference>
<dbReference type="FunFam" id="1.20.58.60:FF:000106">
    <property type="entry name" value="Spectrin beta chain"/>
    <property type="match status" value="1"/>
</dbReference>
<dbReference type="GO" id="GO:0003779">
    <property type="term" value="F:actin binding"/>
    <property type="evidence" value="ECO:0007669"/>
    <property type="project" value="UniProtKB-KW"/>
</dbReference>
<dbReference type="GO" id="GO:0048790">
    <property type="term" value="P:maintenance of presynaptic active zone structure"/>
    <property type="evidence" value="ECO:0007669"/>
    <property type="project" value="UniProtKB-ARBA"/>
</dbReference>
<dbReference type="FunFam" id="1.20.58.60:FF:000083">
    <property type="entry name" value="Spectrin beta chain"/>
    <property type="match status" value="1"/>
</dbReference>
<dbReference type="GO" id="GO:0008091">
    <property type="term" value="C:spectrin"/>
    <property type="evidence" value="ECO:0007669"/>
    <property type="project" value="InterPro"/>
</dbReference>
<dbReference type="GO" id="GO:0045170">
    <property type="term" value="C:spectrosome"/>
    <property type="evidence" value="ECO:0007669"/>
    <property type="project" value="UniProtKB-ARBA"/>
</dbReference>
<evidence type="ECO:0000313" key="18">
    <source>
        <dbReference type="Proteomes" id="UP001367676"/>
    </source>
</evidence>
<feature type="domain" description="Calponin-homology (CH)" evidence="16">
    <location>
        <begin position="168"/>
        <end position="273"/>
    </location>
</feature>
<dbReference type="Pfam" id="PF00307">
    <property type="entry name" value="CH"/>
    <property type="match status" value="2"/>
</dbReference>
<dbReference type="CDD" id="cd00176">
    <property type="entry name" value="SPEC"/>
    <property type="match status" value="9"/>
</dbReference>
<dbReference type="PRINTS" id="PR00683">
    <property type="entry name" value="SPECTRINPH"/>
</dbReference>
<evidence type="ECO:0000256" key="4">
    <source>
        <dbReference type="ARBA" id="ARBA00022467"/>
    </source>
</evidence>
<dbReference type="SUPFAM" id="SSF47576">
    <property type="entry name" value="Calponin-homology domain, CH-domain"/>
    <property type="match status" value="1"/>
</dbReference>
<dbReference type="PIRSF" id="PIRSF002297">
    <property type="entry name" value="Spectrin_beta_subunit"/>
    <property type="match status" value="1"/>
</dbReference>
<dbReference type="FunFam" id="1.20.58.60:FF:000011">
    <property type="entry name" value="Spectrin beta chain"/>
    <property type="match status" value="1"/>
</dbReference>
<keyword evidence="10 12" id="KW-0206">Cytoskeleton</keyword>
<dbReference type="GO" id="GO:0007274">
    <property type="term" value="P:neuromuscular synaptic transmission"/>
    <property type="evidence" value="ECO:0007669"/>
    <property type="project" value="UniProtKB-ARBA"/>
</dbReference>
<dbReference type="Gene3D" id="1.10.418.10">
    <property type="entry name" value="Calponin-like domain"/>
    <property type="match status" value="2"/>
</dbReference>
<dbReference type="EMBL" id="JBBCAQ010000006">
    <property type="protein sequence ID" value="KAK7603193.1"/>
    <property type="molecule type" value="Genomic_DNA"/>
</dbReference>
<dbReference type="GO" id="GO:0005543">
    <property type="term" value="F:phospholipid binding"/>
    <property type="evidence" value="ECO:0007669"/>
    <property type="project" value="InterPro"/>
</dbReference>
<evidence type="ECO:0000256" key="7">
    <source>
        <dbReference type="ARBA" id="ARBA00022737"/>
    </source>
</evidence>
<dbReference type="GO" id="GO:0042062">
    <property type="term" value="P:long-term strengthening of neuromuscular junction"/>
    <property type="evidence" value="ECO:0007669"/>
    <property type="project" value="UniProtKB-ARBA"/>
</dbReference>
<dbReference type="GO" id="GO:0016328">
    <property type="term" value="C:lateral plasma membrane"/>
    <property type="evidence" value="ECO:0007669"/>
    <property type="project" value="UniProtKB-ARBA"/>
</dbReference>
<evidence type="ECO:0000256" key="5">
    <source>
        <dbReference type="ARBA" id="ARBA00022490"/>
    </source>
</evidence>
<dbReference type="CDD" id="cd21248">
    <property type="entry name" value="CH_SPTB_like_rpt2"/>
    <property type="match status" value="1"/>
</dbReference>
<dbReference type="SMART" id="SM00233">
    <property type="entry name" value="PH"/>
    <property type="match status" value="1"/>
</dbReference>
<dbReference type="InterPro" id="IPR002017">
    <property type="entry name" value="Spectrin_repeat"/>
</dbReference>
<dbReference type="FunFam" id="1.20.58.60:FF:000019">
    <property type="entry name" value="Spectrin beta chain"/>
    <property type="match status" value="1"/>
</dbReference>
<dbReference type="FunFam" id="1.20.58.60:FF:000059">
    <property type="entry name" value="Spectrin beta chain"/>
    <property type="match status" value="1"/>
</dbReference>
<dbReference type="Gene3D" id="1.20.58.60">
    <property type="match status" value="12"/>
</dbReference>
<evidence type="ECO:0000256" key="6">
    <source>
        <dbReference type="ARBA" id="ARBA00022553"/>
    </source>
</evidence>
<reference evidence="17 18" key="1">
    <citation type="submission" date="2024-03" db="EMBL/GenBank/DDBJ databases">
        <title>Adaptation during the transition from Ophiocordyceps entomopathogen to insect associate is accompanied by gene loss and intensified selection.</title>
        <authorList>
            <person name="Ward C.M."/>
            <person name="Onetto C.A."/>
            <person name="Borneman A.R."/>
        </authorList>
    </citation>
    <scope>NUCLEOTIDE SEQUENCE [LARGE SCALE GENOMIC DNA]</scope>
    <source>
        <strain evidence="17">AWRI1</strain>
        <tissue evidence="17">Single Adult Female</tissue>
    </source>
</reference>
<dbReference type="InterPro" id="IPR001589">
    <property type="entry name" value="Actinin_actin-bd_CS"/>
</dbReference>
<keyword evidence="7" id="KW-0677">Repeat</keyword>
<feature type="compositionally biased region" description="Polar residues" evidence="14">
    <location>
        <begin position="2202"/>
        <end position="2213"/>
    </location>
</feature>
<sequence length="2382" mass="277006">MTTDISIVRWDPSIQPEIMDDYEYDGGNSSSRLFERSRIKALADERENVQKKTFQKWVNSHLVRVNCRIGDLYVDLRDGKNLLKLLEVLSGERLPRPTKGKMRIHCLENVDKALQFLKEQKVHLENMGSHDIVDGNPRLSLGLIWTIILRFQIQDITIQEEPDSKETKSAKDALLLWCQMKTAGYHNVNVRNFTTSWRDGLAFNALIHKHRPDLINLEKLSKATPTYNLNNAFNVAEDKLGLTKLLDAEDVCVEQPDEKSIITYVVTYYHYFSKMKQETVQGKRIGKVVGIAMDNDRMIKEYEGLTSDLLHWIEQTIIALGDRKFANSLNGVQQQLSQFNNYRTVEKPPKFIEKGNLEVLLFTLQSKMRANNQKPYTPKEGKMISDINKAWERLEKAEHERELALREELIRQEKLEQLAARFNRKASMRETWLSENQRLVSQDNFGFDLAAVEAAAKKHEAIETDIFAYEERVQAVVTVSQELETENYHDIDRINARKANVLRLWNYLLELLRARRMRLELCLQLQQNFQEMLYILDSMDELKMRLQSEDFGKHLMGVEDLLQKHSLVEADINVLGERVKGVVQQSQRFLDQEATEGYRPCDPAIIIERVHQLEDAYSELVKLAVDRRMRLEESRKLWQFYWDMSDEENWIKEKEQIVSAGDIGHDLTTINLLLSKHKALENEIQSHEPQLKSVTSVGEELVNQGHFGAKSIQNRLDDTLNMWQHLLDLTSYRRKRLEEAVDFHQFFADADDVDIWMLDTLRIVSSEDVGRDEANVESLLKKHKDVMNELKNYSQVIDALHQQASQLAEQDPDAKLVKERLDSIDHRYTELKALANLRKQRLLDAQSLYKLFSEADGIEQWIREKDRMLETMVPAKDIEDVEIMKHRYDGFDKEMNSNASRVAVINQLARQLLHVEHPNSEEIVARQNKLHHEWAELREKAEGKREELNSAHGVQTFHIECRETISWIEDKKRILQSTDTLEMDLTGVMTLQRRLSSMERDLAAIQAKLDALQAEADSIAKEHPEDAEVIRERRRQIQVIWEELTQMLKDRDAKLEEKGDLHRFLRDLDHFQTWLTKTQKDVASEDIPNSLAEAEKLLNQHQTIKEEIDNYMDDYVSMMEYGDKITAEPSTQDDPQYMFLRQRLKALRDGWQELHQMWENRQELLSQSLNLQMFNRDARQAEVLLSQQEHVLSKDETPTNLEQAENLIKRHEAFLTTMEANDDKINNVDQFANRLVDEGHFEADKVKKKAENIIDRRNTNRERALELMEKLKDQLQLHQFLQDCDELNEWILEKKFIAQDETYRSAKTVHSKWTRHQAFEAEIASNKDRLVRIQQAGEELKKEKPELAEIVQPKIKDLGQQFDDLEQTTKDKGERLFDANREVLVHQTCEDIESWMNELENQIESQDTGADLAQVNILMQKQQMIETQMAVKAKQVDELNTQATYLEKTVPDKIDDIKAKKTKVEERFQQLKAPLLERQLQLAKKKEALQFRRDVEDEKSWISEKMPLATNTDYGNSLFNVHALKKKNQSLANEIDNHETRIHTVCSNGQKLIDEGHEDAQLFTDLIHDLKQRWQELKEKVNYRYKMLLQSENAKQYLFDVGEAESWMGEQELYLMIEDRGKDEISCQNLMKKHESMEQAVEDYADTIRHLGETARQLTSEMHPESDVVAVKQSQVDKLYAGLKDLARERRAKLDEALQLFTLNREIDDLEQWINEKEVVASSQDLGQDYDHVTLLWERFIQFSRDTEVTGTERVRSVNAMADQLISNGHNDSAVIAEKKDGLNEAWQDLLELIDTRTQMLAASRELNKYFHDCKDVLNRILEKKNSMSDELGRDAGSVHTLLRKHQNFLQDLQTLQSQVQQIKDESRKLQESYAGDKAKEITNREAEVVNAWEGLQQDCENRRLKLSDTGDLFRFFNMVRMLMLWMDDVIRQMNTSEKPRDVSGVELLMNNHQSLKAEIDTREDNFTSCISLGKELLTRNHYASNEIKEKLLLLNNQRNSLLSRWEERWENLQLILEVYQFARDAAVAEAWLIAQEPYLMSMELGHTIDEVENLIKKHEAFEKSAIAQEERFCALERHTTFELKELRRRKEEEEERERQRQEELTKQATLPMSDTKDKVDGETGAGEAQADKDKETKQVHVIEASVSGDSQSKKTSSPAGGKSRPPASAVTPIVPHVMDRKKDRSRSRSPFRSFRWKKSTTPKSPLAQTTSASDDEGNMSRAAAGPASPGPLLPLEATVMRKHEWESTTKKASSRSWEKMYVKLQGSTICCYKDQKSAKNHPDQLYKTELPIELKNGSVERATDYTKKNNVFRVKTQNGAEYLFQPKEDDTPDIQQWIASIAAIIEEGAVAGPSKSQTLPAAPSDRKDEPRKRSFFTLKKR</sequence>
<dbReference type="GO" id="GO:0016192">
    <property type="term" value="P:vesicle-mediated transport"/>
    <property type="evidence" value="ECO:0007669"/>
    <property type="project" value="UniProtKB-ARBA"/>
</dbReference>
<dbReference type="GO" id="GO:0007026">
    <property type="term" value="P:negative regulation of microtubule depolymerization"/>
    <property type="evidence" value="ECO:0007669"/>
    <property type="project" value="UniProtKB-ARBA"/>
</dbReference>
<evidence type="ECO:0000259" key="16">
    <source>
        <dbReference type="PROSITE" id="PS50021"/>
    </source>
</evidence>
<dbReference type="InterPro" id="IPR001715">
    <property type="entry name" value="CH_dom"/>
</dbReference>
<keyword evidence="13" id="KW-0175">Coiled coil</keyword>
<dbReference type="InterPro" id="IPR001605">
    <property type="entry name" value="PH_dom-spectrin-type"/>
</dbReference>
<dbReference type="FunFam" id="1.20.58.60:FF:000020">
    <property type="entry name" value="Spectrin alpha chain, non-erythrocytic 1"/>
    <property type="match status" value="2"/>
</dbReference>
<feature type="compositionally biased region" description="Basic and acidic residues" evidence="14">
    <location>
        <begin position="2088"/>
        <end position="2106"/>
    </location>
</feature>
<accession>A0AAN9TS99</accession>
<protein>
    <recommendedName>
        <fullName evidence="12">Spectrin beta chain</fullName>
    </recommendedName>
</protein>
<feature type="coiled-coil region" evidence="13">
    <location>
        <begin position="988"/>
        <end position="1022"/>
    </location>
</feature>
<evidence type="ECO:0000256" key="2">
    <source>
        <dbReference type="ARBA" id="ARBA00004544"/>
    </source>
</evidence>
<keyword evidence="18" id="KW-1185">Reference proteome</keyword>
<dbReference type="PANTHER" id="PTHR11915">
    <property type="entry name" value="SPECTRIN/FILAMIN RELATED CYTOSKELETAL PROTEIN"/>
    <property type="match status" value="1"/>
</dbReference>
<dbReference type="InterPro" id="IPR041681">
    <property type="entry name" value="PH_9"/>
</dbReference>
<dbReference type="FunFam" id="1.20.58.60:FF:000018">
    <property type="entry name" value="Spectrin beta chain"/>
    <property type="match status" value="1"/>
</dbReference>
<proteinExistence type="inferred from homology"/>
<keyword evidence="8" id="KW-0007">Acetylation</keyword>
<dbReference type="FunFam" id="2.30.29.30:FF:000024">
    <property type="entry name" value="Spectrin beta chain"/>
    <property type="match status" value="1"/>
</dbReference>
<keyword evidence="9 12" id="KW-0009">Actin-binding</keyword>
<evidence type="ECO:0000256" key="8">
    <source>
        <dbReference type="ARBA" id="ARBA00022990"/>
    </source>
</evidence>
<evidence type="ECO:0000256" key="11">
    <source>
        <dbReference type="ARBA" id="ARBA00054264"/>
    </source>
</evidence>
<dbReference type="Gene3D" id="2.30.29.30">
    <property type="entry name" value="Pleckstrin-homology domain (PH domain)/Phosphotyrosine-binding domain (PTB)"/>
    <property type="match status" value="1"/>
</dbReference>
<comment type="caution">
    <text evidence="17">The sequence shown here is derived from an EMBL/GenBank/DDBJ whole genome shotgun (WGS) entry which is preliminary data.</text>
</comment>
<dbReference type="PROSITE" id="PS50003">
    <property type="entry name" value="PH_DOMAIN"/>
    <property type="match status" value="1"/>
</dbReference>
<comment type="similarity">
    <text evidence="3 12">Belongs to the spectrin family.</text>
</comment>
<dbReference type="FunFam" id="1.10.418.10:FF:000003">
    <property type="entry name" value="Spectrin beta chain"/>
    <property type="match status" value="1"/>
</dbReference>
<feature type="region of interest" description="Disordered" evidence="14">
    <location>
        <begin position="2088"/>
        <end position="2234"/>
    </location>
</feature>
<feature type="coiled-coil region" evidence="13">
    <location>
        <begin position="1846"/>
        <end position="1873"/>
    </location>
</feature>
<dbReference type="GO" id="GO:0005200">
    <property type="term" value="F:structural constituent of cytoskeleton"/>
    <property type="evidence" value="ECO:0007669"/>
    <property type="project" value="UniProtKB-UniRule"/>
</dbReference>
<evidence type="ECO:0000256" key="14">
    <source>
        <dbReference type="SAM" id="MobiDB-lite"/>
    </source>
</evidence>
<dbReference type="PROSITE" id="PS00019">
    <property type="entry name" value="ACTININ_1"/>
    <property type="match status" value="1"/>
</dbReference>
<dbReference type="InterPro" id="IPR011993">
    <property type="entry name" value="PH-like_dom_sf"/>
</dbReference>
<keyword evidence="6" id="KW-0597">Phosphoprotein</keyword>
<dbReference type="SUPFAM" id="SSF46966">
    <property type="entry name" value="Spectrin repeat"/>
    <property type="match status" value="16"/>
</dbReference>
<dbReference type="GO" id="GO:0045169">
    <property type="term" value="C:fusome"/>
    <property type="evidence" value="ECO:0007669"/>
    <property type="project" value="UniProtKB-ARBA"/>
</dbReference>
<feature type="compositionally biased region" description="Polar residues" evidence="14">
    <location>
        <begin position="2148"/>
        <end position="2159"/>
    </location>
</feature>
<dbReference type="CDD" id="cd21246">
    <property type="entry name" value="CH_SPTB-like_rpt1"/>
    <property type="match status" value="1"/>
</dbReference>
<evidence type="ECO:0000256" key="3">
    <source>
        <dbReference type="ARBA" id="ARBA00006826"/>
    </source>
</evidence>
<comment type="subcellular location">
    <subcellularLocation>
        <location evidence="2">Cytoplasm</location>
        <location evidence="2">Cell cortex</location>
    </subcellularLocation>
    <subcellularLocation>
        <location evidence="1">Cytoplasm</location>
        <location evidence="1">Cytoskeleton</location>
    </subcellularLocation>
</comment>
<evidence type="ECO:0000256" key="1">
    <source>
        <dbReference type="ARBA" id="ARBA00004245"/>
    </source>
</evidence>